<organism evidence="1 2">
    <name type="scientific">Mesobacillus boroniphilus JCM 21738</name>
    <dbReference type="NCBI Taxonomy" id="1294265"/>
    <lineage>
        <taxon>Bacteria</taxon>
        <taxon>Bacillati</taxon>
        <taxon>Bacillota</taxon>
        <taxon>Bacilli</taxon>
        <taxon>Bacillales</taxon>
        <taxon>Bacillaceae</taxon>
        <taxon>Mesobacillus</taxon>
    </lineage>
</organism>
<sequence>MPHHIREQLFTRRVDPFRVLEFRTFLPHDVISCDVKPERSAVRLFARRNRTERQEVQKDRGDVAEIQTLRNLLAETRIHPQVMFFHACDFRTEGVFADSCEGFFCQVGRFRGVIQERFQPFCHFGSVLLMGLCHGSSTFLFVYDGAAWFRSGRFDSFNLLFF</sequence>
<proteinExistence type="predicted"/>
<dbReference type="Proteomes" id="UP000018949">
    <property type="component" value="Unassembled WGS sequence"/>
</dbReference>
<accession>W4RS31</accession>
<evidence type="ECO:0000313" key="1">
    <source>
        <dbReference type="EMBL" id="GAE47121.1"/>
    </source>
</evidence>
<protein>
    <submittedName>
        <fullName evidence="1">Uncharacterized protein</fullName>
    </submittedName>
</protein>
<dbReference type="EMBL" id="BAUW01000064">
    <property type="protein sequence ID" value="GAE47121.1"/>
    <property type="molecule type" value="Genomic_DNA"/>
</dbReference>
<reference evidence="1 2" key="1">
    <citation type="submission" date="2013-12" db="EMBL/GenBank/DDBJ databases">
        <title>NBRP : Genome information of microbial organism related human and environment.</title>
        <authorList>
            <person name="Hattori M."/>
            <person name="Oshima K."/>
            <person name="Inaba H."/>
            <person name="Suda W."/>
            <person name="Sakamoto M."/>
            <person name="Iino T."/>
            <person name="Kitahara M."/>
            <person name="Oshida Y."/>
            <person name="Iida T."/>
            <person name="Kudo T."/>
            <person name="Itoh T."/>
            <person name="Ahmed I."/>
            <person name="Ohkuma M."/>
        </authorList>
    </citation>
    <scope>NUCLEOTIDE SEQUENCE [LARGE SCALE GENOMIC DNA]</scope>
    <source>
        <strain evidence="1 2">JCM 21738</strain>
    </source>
</reference>
<evidence type="ECO:0000313" key="2">
    <source>
        <dbReference type="Proteomes" id="UP000018949"/>
    </source>
</evidence>
<keyword evidence="2" id="KW-1185">Reference proteome</keyword>
<dbReference type="AlphaFoldDB" id="W4RS31"/>
<comment type="caution">
    <text evidence="1">The sequence shown here is derived from an EMBL/GenBank/DDBJ whole genome shotgun (WGS) entry which is preliminary data.</text>
</comment>
<name>W4RS31_9BACI</name>
<gene>
    <name evidence="1" type="ORF">JCM21738_4070</name>
</gene>